<dbReference type="GO" id="GO:0003684">
    <property type="term" value="F:damaged DNA binding"/>
    <property type="evidence" value="ECO:0007669"/>
    <property type="project" value="TreeGrafter"/>
</dbReference>
<dbReference type="FunFam" id="4.10.410.10:FF:000020">
    <property type="entry name" value="Collagen, type VI, alpha 3"/>
    <property type="match status" value="1"/>
</dbReference>
<dbReference type="InterPro" id="IPR036880">
    <property type="entry name" value="Kunitz_BPTI_sf"/>
</dbReference>
<reference evidence="6 7" key="1">
    <citation type="journal article" date="2019" name="Genome Biol. Evol.">
        <title>Whole-Genome Sequencing of the Giant Devil Catfish, Bagarius yarrelli.</title>
        <authorList>
            <person name="Jiang W."/>
            <person name="Lv Y."/>
            <person name="Cheng L."/>
            <person name="Yang K."/>
            <person name="Chao B."/>
            <person name="Wang X."/>
            <person name="Li Y."/>
            <person name="Pan X."/>
            <person name="You X."/>
            <person name="Zhang Y."/>
            <person name="Yang J."/>
            <person name="Li J."/>
            <person name="Zhang X."/>
            <person name="Liu S."/>
            <person name="Sun C."/>
            <person name="Yang J."/>
            <person name="Shi Q."/>
        </authorList>
    </citation>
    <scope>NUCLEOTIDE SEQUENCE [LARGE SCALE GENOMIC DNA]</scope>
    <source>
        <strain evidence="6">JWS20170419001</strain>
        <tissue evidence="6">Muscle</tissue>
    </source>
</reference>
<protein>
    <submittedName>
        <fullName evidence="6">Replication protein A 14 kDa subunit</fullName>
    </submittedName>
</protein>
<dbReference type="Gene3D" id="2.40.50.140">
    <property type="entry name" value="Nucleic acid-binding proteins"/>
    <property type="match status" value="2"/>
</dbReference>
<evidence type="ECO:0000259" key="5">
    <source>
        <dbReference type="PROSITE" id="PS50279"/>
    </source>
</evidence>
<keyword evidence="4" id="KW-0539">Nucleus</keyword>
<dbReference type="Gene3D" id="4.10.410.10">
    <property type="entry name" value="Pancreatic trypsin inhibitor Kunitz domain"/>
    <property type="match status" value="1"/>
</dbReference>
<dbReference type="InterPro" id="IPR002223">
    <property type="entry name" value="Kunitz_BPTI"/>
</dbReference>
<accession>A0A556TP19</accession>
<dbReference type="SUPFAM" id="SSF50249">
    <property type="entry name" value="Nucleic acid-binding proteins"/>
    <property type="match status" value="1"/>
</dbReference>
<dbReference type="PANTHER" id="PTHR15114:SF1">
    <property type="entry name" value="REPLICATION PROTEIN A 14 KDA SUBUNIT"/>
    <property type="match status" value="1"/>
</dbReference>
<dbReference type="Proteomes" id="UP000319801">
    <property type="component" value="Unassembled WGS sequence"/>
</dbReference>
<keyword evidence="3" id="KW-1015">Disulfide bond</keyword>
<dbReference type="GO" id="GO:0000724">
    <property type="term" value="P:double-strand break repair via homologous recombination"/>
    <property type="evidence" value="ECO:0007669"/>
    <property type="project" value="TreeGrafter"/>
</dbReference>
<feature type="domain" description="BPTI/Kunitz inhibitor" evidence="5">
    <location>
        <begin position="100"/>
        <end position="150"/>
    </location>
</feature>
<keyword evidence="7" id="KW-1185">Reference proteome</keyword>
<dbReference type="OrthoDB" id="188186at2759"/>
<evidence type="ECO:0000313" key="7">
    <source>
        <dbReference type="Proteomes" id="UP000319801"/>
    </source>
</evidence>
<dbReference type="Pfam" id="PF00014">
    <property type="entry name" value="Kunitz_BPTI"/>
    <property type="match status" value="1"/>
</dbReference>
<proteinExistence type="inferred from homology"/>
<dbReference type="AlphaFoldDB" id="A0A556TP19"/>
<dbReference type="PROSITE" id="PS50279">
    <property type="entry name" value="BPTI_KUNITZ_2"/>
    <property type="match status" value="1"/>
</dbReference>
<organism evidence="6 7">
    <name type="scientific">Bagarius yarrelli</name>
    <name type="common">Goonch</name>
    <name type="synonym">Bagrus yarrelli</name>
    <dbReference type="NCBI Taxonomy" id="175774"/>
    <lineage>
        <taxon>Eukaryota</taxon>
        <taxon>Metazoa</taxon>
        <taxon>Chordata</taxon>
        <taxon>Craniata</taxon>
        <taxon>Vertebrata</taxon>
        <taxon>Euteleostomi</taxon>
        <taxon>Actinopterygii</taxon>
        <taxon>Neopterygii</taxon>
        <taxon>Teleostei</taxon>
        <taxon>Ostariophysi</taxon>
        <taxon>Siluriformes</taxon>
        <taxon>Sisoridae</taxon>
        <taxon>Sisorinae</taxon>
        <taxon>Bagarius</taxon>
    </lineage>
</organism>
<dbReference type="GO" id="GO:0003697">
    <property type="term" value="F:single-stranded DNA binding"/>
    <property type="evidence" value="ECO:0007669"/>
    <property type="project" value="TreeGrafter"/>
</dbReference>
<dbReference type="SUPFAM" id="SSF57362">
    <property type="entry name" value="BPTI-like"/>
    <property type="match status" value="1"/>
</dbReference>
<dbReference type="InterPro" id="IPR013970">
    <property type="entry name" value="Rfa2"/>
</dbReference>
<dbReference type="EMBL" id="VCAZ01000008">
    <property type="protein sequence ID" value="TSK28287.1"/>
    <property type="molecule type" value="Genomic_DNA"/>
</dbReference>
<dbReference type="GO" id="GO:0006298">
    <property type="term" value="P:mismatch repair"/>
    <property type="evidence" value="ECO:0007669"/>
    <property type="project" value="TreeGrafter"/>
</dbReference>
<dbReference type="SMART" id="SM00131">
    <property type="entry name" value="KU"/>
    <property type="match status" value="1"/>
</dbReference>
<evidence type="ECO:0000313" key="6">
    <source>
        <dbReference type="EMBL" id="TSK28287.1"/>
    </source>
</evidence>
<gene>
    <name evidence="6" type="ORF">Baya_2474</name>
</gene>
<name>A0A556TP19_BAGYA</name>
<evidence type="ECO:0000256" key="1">
    <source>
        <dbReference type="ARBA" id="ARBA00004123"/>
    </source>
</evidence>
<comment type="caution">
    <text evidence="6">The sequence shown here is derived from an EMBL/GenBank/DDBJ whole genome shotgun (WGS) entry which is preliminary data.</text>
</comment>
<dbReference type="GO" id="GO:0006260">
    <property type="term" value="P:DNA replication"/>
    <property type="evidence" value="ECO:0007669"/>
    <property type="project" value="InterPro"/>
</dbReference>
<comment type="similarity">
    <text evidence="2">Belongs to the replication factor A protein 3 family.</text>
</comment>
<sequence>MTGVFESPKPRINSSMLSQYVNSPVSFIGRVEKLEEALSGVVEVVGMVSNKGTIMAATYTVFRDEKGISFDLELYNEALKVLHDFPQYYPFQLSSSAVGCTRRFDPGLWRSYKMKWYYAPLANACAQFWYGGCHGNSNHFDTHQSGMDACARR</sequence>
<dbReference type="GO" id="GO:0006284">
    <property type="term" value="P:base-excision repair"/>
    <property type="evidence" value="ECO:0007669"/>
    <property type="project" value="TreeGrafter"/>
</dbReference>
<evidence type="ECO:0000256" key="4">
    <source>
        <dbReference type="ARBA" id="ARBA00023242"/>
    </source>
</evidence>
<evidence type="ECO:0000256" key="2">
    <source>
        <dbReference type="ARBA" id="ARBA00009761"/>
    </source>
</evidence>
<dbReference type="InterPro" id="IPR012340">
    <property type="entry name" value="NA-bd_OB-fold"/>
</dbReference>
<dbReference type="GO" id="GO:0005662">
    <property type="term" value="C:DNA replication factor A complex"/>
    <property type="evidence" value="ECO:0007669"/>
    <property type="project" value="TreeGrafter"/>
</dbReference>
<evidence type="ECO:0000256" key="3">
    <source>
        <dbReference type="ARBA" id="ARBA00023157"/>
    </source>
</evidence>
<dbReference type="PANTHER" id="PTHR15114">
    <property type="entry name" value="REPLICATION PROTEIN A3"/>
    <property type="match status" value="1"/>
</dbReference>
<comment type="subcellular location">
    <subcellularLocation>
        <location evidence="1">Nucleus</location>
    </subcellularLocation>
</comment>
<dbReference type="Pfam" id="PF08661">
    <property type="entry name" value="Rep_fac-A_3"/>
    <property type="match status" value="2"/>
</dbReference>
<dbReference type="GO" id="GO:0004867">
    <property type="term" value="F:serine-type endopeptidase inhibitor activity"/>
    <property type="evidence" value="ECO:0007669"/>
    <property type="project" value="InterPro"/>
</dbReference>
<dbReference type="CDD" id="cd04479">
    <property type="entry name" value="RPA3"/>
    <property type="match status" value="1"/>
</dbReference>
<dbReference type="GO" id="GO:0006289">
    <property type="term" value="P:nucleotide-excision repair"/>
    <property type="evidence" value="ECO:0007669"/>
    <property type="project" value="TreeGrafter"/>
</dbReference>
<dbReference type="GO" id="GO:0035861">
    <property type="term" value="C:site of double-strand break"/>
    <property type="evidence" value="ECO:0007669"/>
    <property type="project" value="TreeGrafter"/>
</dbReference>